<evidence type="ECO:0000313" key="1">
    <source>
        <dbReference type="EMBL" id="CAG8492808.1"/>
    </source>
</evidence>
<keyword evidence="2" id="KW-1185">Reference proteome</keyword>
<comment type="caution">
    <text evidence="1">The sequence shown here is derived from an EMBL/GenBank/DDBJ whole genome shotgun (WGS) entry which is preliminary data.</text>
</comment>
<protein>
    <submittedName>
        <fullName evidence="1">8387_t:CDS:1</fullName>
    </submittedName>
</protein>
<organism evidence="1 2">
    <name type="scientific">Scutellospora calospora</name>
    <dbReference type="NCBI Taxonomy" id="85575"/>
    <lineage>
        <taxon>Eukaryota</taxon>
        <taxon>Fungi</taxon>
        <taxon>Fungi incertae sedis</taxon>
        <taxon>Mucoromycota</taxon>
        <taxon>Glomeromycotina</taxon>
        <taxon>Glomeromycetes</taxon>
        <taxon>Diversisporales</taxon>
        <taxon>Gigasporaceae</taxon>
        <taxon>Scutellospora</taxon>
    </lineage>
</organism>
<name>A0ACA9KW86_9GLOM</name>
<sequence length="294" mass="34355">MGGMITMLYVESMNTCLKRLIYNLNTSLCELATEIHKLLNIQDKENEYKFWKLAIPMVKHQEKVNFLFSKVDQYIQWFLTPMMLKIQQDKINQSVYYVANKVAYENMESLDDDDLQFSSQEYSANDLQAMLKQMIEFVGLDDIEDENGMEELFLVANKFYQETQNQLSCSFSVQYLSILGKDLMEENLTVLEQKVTYRKIYGTYKKALCKEFVDDSDESNLEDQESVTDADDSDKENDKIDNSIAFCIKNPKVHCGKGRQQVVNVSNQHRSKKYQNEPTSIQKIWRTWSLSKGL</sequence>
<gene>
    <name evidence="1" type="ORF">SCALOS_LOCUS2897</name>
</gene>
<dbReference type="EMBL" id="CAJVPM010002799">
    <property type="protein sequence ID" value="CAG8492808.1"/>
    <property type="molecule type" value="Genomic_DNA"/>
</dbReference>
<evidence type="ECO:0000313" key="2">
    <source>
        <dbReference type="Proteomes" id="UP000789860"/>
    </source>
</evidence>
<reference evidence="1" key="1">
    <citation type="submission" date="2021-06" db="EMBL/GenBank/DDBJ databases">
        <authorList>
            <person name="Kallberg Y."/>
            <person name="Tangrot J."/>
            <person name="Rosling A."/>
        </authorList>
    </citation>
    <scope>NUCLEOTIDE SEQUENCE</scope>
    <source>
        <strain evidence="1">AU212A</strain>
    </source>
</reference>
<proteinExistence type="predicted"/>
<dbReference type="Proteomes" id="UP000789860">
    <property type="component" value="Unassembled WGS sequence"/>
</dbReference>
<accession>A0ACA9KW86</accession>